<name>A0A068RBQ9_9GAMM</name>
<dbReference type="AlphaFoldDB" id="A0A068RBQ9"/>
<accession>A0A068RBQ9</accession>
<evidence type="ECO:0000313" key="1">
    <source>
        <dbReference type="EMBL" id="CDG47936.1"/>
    </source>
</evidence>
<protein>
    <submittedName>
        <fullName evidence="1">Uncharacterized protein</fullName>
    </submittedName>
</protein>
<reference evidence="1" key="2">
    <citation type="journal article" date="2014" name="Genome Biol. Evol.">
        <title>Settling down: the genome of Serratia symbiotica from the aphid Cinara tujafilina zooms in on the process of accommodation to a cooperative intracellular life.</title>
        <authorList>
            <person name="Manzano-Marin A."/>
            <person name="Latorre A."/>
        </authorList>
    </citation>
    <scope>NUCLEOTIDE SEQUENCE</scope>
    <source>
        <strain evidence="1">SCt-VLC</strain>
    </source>
</reference>
<gene>
    <name evidence="1" type="ORF">SCTVLC_1222</name>
</gene>
<dbReference type="EMBL" id="FR904233">
    <property type="protein sequence ID" value="CDG47936.1"/>
    <property type="molecule type" value="Genomic_DNA"/>
</dbReference>
<organism evidence="1">
    <name type="scientific">Serratia symbiotica SCt-VLC</name>
    <dbReference type="NCBI Taxonomy" id="1347341"/>
    <lineage>
        <taxon>Bacteria</taxon>
        <taxon>Pseudomonadati</taxon>
        <taxon>Pseudomonadota</taxon>
        <taxon>Gammaproteobacteria</taxon>
        <taxon>Enterobacterales</taxon>
        <taxon>Yersiniaceae</taxon>
        <taxon>Serratia</taxon>
        <taxon>Serratia symbiotica</taxon>
    </lineage>
</organism>
<proteinExistence type="predicted"/>
<sequence>MSKRKTEVPGQALGYSLQFTRLTHLLLLAPEGSVCRMELLDDVAQESNSGV</sequence>
<reference evidence="1" key="1">
    <citation type="submission" date="2013-06" db="EMBL/GenBank/DDBJ databases">
        <authorList>
            <person name="Mazano-Marin A."/>
        </authorList>
    </citation>
    <scope>NUCLEOTIDE SEQUENCE</scope>
    <source>
        <strain evidence="1">SCt-VLC</strain>
    </source>
</reference>